<dbReference type="PROSITE" id="PS51340">
    <property type="entry name" value="MOSC"/>
    <property type="match status" value="1"/>
</dbReference>
<feature type="domain" description="MOSC" evidence="3">
    <location>
        <begin position="263"/>
        <end position="422"/>
    </location>
</feature>
<organism evidence="5">
    <name type="scientific">Thrips palmi</name>
    <name type="common">Melon thrips</name>
    <dbReference type="NCBI Taxonomy" id="161013"/>
    <lineage>
        <taxon>Eukaryota</taxon>
        <taxon>Metazoa</taxon>
        <taxon>Ecdysozoa</taxon>
        <taxon>Arthropoda</taxon>
        <taxon>Hexapoda</taxon>
        <taxon>Insecta</taxon>
        <taxon>Pterygota</taxon>
        <taxon>Neoptera</taxon>
        <taxon>Paraneoptera</taxon>
        <taxon>Thysanoptera</taxon>
        <taxon>Terebrantia</taxon>
        <taxon>Thripoidea</taxon>
        <taxon>Thripidae</taxon>
        <taxon>Thrips</taxon>
    </lineage>
</organism>
<dbReference type="Pfam" id="PF03476">
    <property type="entry name" value="MOSC_N"/>
    <property type="match status" value="1"/>
</dbReference>
<dbReference type="GO" id="GO:0003824">
    <property type="term" value="F:catalytic activity"/>
    <property type="evidence" value="ECO:0007669"/>
    <property type="project" value="InterPro"/>
</dbReference>
<dbReference type="SUPFAM" id="SSF141673">
    <property type="entry name" value="MOSC N-terminal domain-like"/>
    <property type="match status" value="1"/>
</dbReference>
<keyword evidence="2" id="KW-0812">Transmembrane</keyword>
<keyword evidence="2" id="KW-0472">Membrane</keyword>
<proteinExistence type="predicted"/>
<evidence type="ECO:0000259" key="3">
    <source>
        <dbReference type="PROSITE" id="PS51340"/>
    </source>
</evidence>
<protein>
    <submittedName>
        <fullName evidence="5">Mitochondrial amidoxime reducing component 2-like</fullName>
    </submittedName>
</protein>
<dbReference type="FunCoup" id="A0A6P8ZXG5">
    <property type="interactions" value="35"/>
</dbReference>
<accession>A0A6P8ZXG5</accession>
<dbReference type="Pfam" id="PF03473">
    <property type="entry name" value="MOSC"/>
    <property type="match status" value="1"/>
</dbReference>
<feature type="transmembrane region" description="Helical" evidence="2">
    <location>
        <begin position="88"/>
        <end position="107"/>
    </location>
</feature>
<dbReference type="OrthoDB" id="17255at2759"/>
<dbReference type="RefSeq" id="XP_034249790.1">
    <property type="nucleotide sequence ID" value="XM_034393899.1"/>
</dbReference>
<dbReference type="KEGG" id="tpal:117650452"/>
<dbReference type="GeneID" id="117650452"/>
<dbReference type="GO" id="GO:0030170">
    <property type="term" value="F:pyridoxal phosphate binding"/>
    <property type="evidence" value="ECO:0007669"/>
    <property type="project" value="InterPro"/>
</dbReference>
<dbReference type="InParanoid" id="A0A6P8ZXG5"/>
<dbReference type="GO" id="GO:0030151">
    <property type="term" value="F:molybdenum ion binding"/>
    <property type="evidence" value="ECO:0007669"/>
    <property type="project" value="InterPro"/>
</dbReference>
<sequence>MCCLVFVSAKSRNPVPTRRLFADEDCSRLGVSCGDSLHGLARGGPAGQSSRQQQLVESGGRSSGLPTQQRAEKRASKMISSDNVSGRTMVVAAVAAAGAAVLGVVVARKLLEDKRDKCPAESAWRRVGTVTTLHVFPLKSGRPVETDKLVAGEAGPTLGILRDRSFVAVDRTGRAVTGRTHPGLLTVSISPATGKEGAVELRSTLVDKPLILDISQLKALKGRKIAVWKCTVSGVDCGDEAADFIRKAAVTSAHPEGSAAAELRLAFFPWKGTDRSGPIKRSRGVFGIFTDETSYHLIVRSSVDALNEKLEVPVRTLNFRPNFVVEGPAAFDEDAWQYVRIGQVVFKMIHACGRCMLTTVDPDTGIKSPTTEPLTTLRKFRHPTPEQRALMPPSDGHAPVMGIMLGVVKQGEIFLNDAVYAYP</sequence>
<dbReference type="PANTHER" id="PTHR14237:SF19">
    <property type="entry name" value="MITOCHONDRIAL AMIDOXIME REDUCING COMPONENT 1"/>
    <property type="match status" value="1"/>
</dbReference>
<dbReference type="SUPFAM" id="SSF50800">
    <property type="entry name" value="PK beta-barrel domain-like"/>
    <property type="match status" value="1"/>
</dbReference>
<dbReference type="InterPro" id="IPR005303">
    <property type="entry name" value="MOCOS_middle"/>
</dbReference>
<evidence type="ECO:0000256" key="1">
    <source>
        <dbReference type="SAM" id="MobiDB-lite"/>
    </source>
</evidence>
<feature type="region of interest" description="Disordered" evidence="1">
    <location>
        <begin position="41"/>
        <end position="80"/>
    </location>
</feature>
<dbReference type="InterPro" id="IPR011037">
    <property type="entry name" value="Pyrv_Knase-like_insert_dom_sf"/>
</dbReference>
<dbReference type="Proteomes" id="UP000515158">
    <property type="component" value="Unplaced"/>
</dbReference>
<gene>
    <name evidence="5" type="primary">LOC117650452</name>
</gene>
<evidence type="ECO:0000256" key="2">
    <source>
        <dbReference type="SAM" id="Phobius"/>
    </source>
</evidence>
<keyword evidence="4" id="KW-1185">Reference proteome</keyword>
<dbReference type="InterPro" id="IPR005302">
    <property type="entry name" value="MoCF_Sase_C"/>
</dbReference>
<evidence type="ECO:0000313" key="4">
    <source>
        <dbReference type="Proteomes" id="UP000515158"/>
    </source>
</evidence>
<dbReference type="PANTHER" id="PTHR14237">
    <property type="entry name" value="MOLYBDOPTERIN COFACTOR SULFURASE MOSC"/>
    <property type="match status" value="1"/>
</dbReference>
<reference evidence="5" key="1">
    <citation type="submission" date="2025-08" db="UniProtKB">
        <authorList>
            <consortium name="RefSeq"/>
        </authorList>
    </citation>
    <scope>IDENTIFICATION</scope>
    <source>
        <tissue evidence="5">Total insect</tissue>
    </source>
</reference>
<evidence type="ECO:0000313" key="5">
    <source>
        <dbReference type="RefSeq" id="XP_034249790.1"/>
    </source>
</evidence>
<keyword evidence="2" id="KW-1133">Transmembrane helix</keyword>
<feature type="compositionally biased region" description="Polar residues" evidence="1">
    <location>
        <begin position="47"/>
        <end position="56"/>
    </location>
</feature>
<name>A0A6P8ZXG5_THRPL</name>
<dbReference type="AlphaFoldDB" id="A0A6P8ZXG5"/>